<dbReference type="AlphaFoldDB" id="A0AA87WAZ2"/>
<proteinExistence type="predicted"/>
<name>A0AA87WAZ2_9BRAD</name>
<dbReference type="EMBL" id="BMHC01000021">
    <property type="protein sequence ID" value="GGI31474.1"/>
    <property type="molecule type" value="Genomic_DNA"/>
</dbReference>
<evidence type="ECO:0000313" key="2">
    <source>
        <dbReference type="Proteomes" id="UP000625079"/>
    </source>
</evidence>
<organism evidence="1 2">
    <name type="scientific">Bradyrhizobium guangdongense</name>
    <dbReference type="NCBI Taxonomy" id="1325090"/>
    <lineage>
        <taxon>Bacteria</taxon>
        <taxon>Pseudomonadati</taxon>
        <taxon>Pseudomonadota</taxon>
        <taxon>Alphaproteobacteria</taxon>
        <taxon>Hyphomicrobiales</taxon>
        <taxon>Nitrobacteraceae</taxon>
        <taxon>Bradyrhizobium</taxon>
    </lineage>
</organism>
<protein>
    <submittedName>
        <fullName evidence="1">Uncharacterized protein</fullName>
    </submittedName>
</protein>
<sequence>MMKNEAKAARHLREANNAFKLVRTEKPMTDYAKDQQSLHDNHERLKAARLAREAKPKDSRA</sequence>
<dbReference type="Proteomes" id="UP000625079">
    <property type="component" value="Unassembled WGS sequence"/>
</dbReference>
<evidence type="ECO:0000313" key="1">
    <source>
        <dbReference type="EMBL" id="GGI31474.1"/>
    </source>
</evidence>
<accession>A0AA87WAZ2</accession>
<reference evidence="1" key="1">
    <citation type="journal article" date="2014" name="Int. J. Syst. Evol. Microbiol.">
        <title>Complete genome sequence of Corynebacterium casei LMG S-19264T (=DSM 44701T), isolated from a smear-ripened cheese.</title>
        <authorList>
            <consortium name="US DOE Joint Genome Institute (JGI-PGF)"/>
            <person name="Walter F."/>
            <person name="Albersmeier A."/>
            <person name="Kalinowski J."/>
            <person name="Ruckert C."/>
        </authorList>
    </citation>
    <scope>NUCLEOTIDE SEQUENCE</scope>
    <source>
        <strain evidence="1">CGMCC 1.15034</strain>
    </source>
</reference>
<reference evidence="1" key="2">
    <citation type="submission" date="2022-12" db="EMBL/GenBank/DDBJ databases">
        <authorList>
            <person name="Sun Q."/>
            <person name="Zhou Y."/>
        </authorList>
    </citation>
    <scope>NUCLEOTIDE SEQUENCE</scope>
    <source>
        <strain evidence="1">CGMCC 1.15034</strain>
    </source>
</reference>
<comment type="caution">
    <text evidence="1">The sequence shown here is derived from an EMBL/GenBank/DDBJ whole genome shotgun (WGS) entry which is preliminary data.</text>
</comment>
<gene>
    <name evidence="1" type="ORF">GCM10010987_64590</name>
</gene>